<evidence type="ECO:0000256" key="2">
    <source>
        <dbReference type="SAM" id="Phobius"/>
    </source>
</evidence>
<feature type="region of interest" description="Disordered" evidence="1">
    <location>
        <begin position="1"/>
        <end position="28"/>
    </location>
</feature>
<organism evidence="3 4">
    <name type="scientific">Aquipuribacter hungaricus</name>
    <dbReference type="NCBI Taxonomy" id="545624"/>
    <lineage>
        <taxon>Bacteria</taxon>
        <taxon>Bacillati</taxon>
        <taxon>Actinomycetota</taxon>
        <taxon>Actinomycetes</taxon>
        <taxon>Micrococcales</taxon>
        <taxon>Intrasporangiaceae</taxon>
        <taxon>Aquipuribacter</taxon>
    </lineage>
</organism>
<dbReference type="EMBL" id="JBHRWW010000004">
    <property type="protein sequence ID" value="MFC3688210.1"/>
    <property type="molecule type" value="Genomic_DNA"/>
</dbReference>
<feature type="transmembrane region" description="Helical" evidence="2">
    <location>
        <begin position="34"/>
        <end position="57"/>
    </location>
</feature>
<keyword evidence="4" id="KW-1185">Reference proteome</keyword>
<keyword evidence="2" id="KW-0472">Membrane</keyword>
<feature type="transmembrane region" description="Helical" evidence="2">
    <location>
        <begin position="176"/>
        <end position="199"/>
    </location>
</feature>
<feature type="transmembrane region" description="Helical" evidence="2">
    <location>
        <begin position="253"/>
        <end position="272"/>
    </location>
</feature>
<evidence type="ECO:0000256" key="1">
    <source>
        <dbReference type="SAM" id="MobiDB-lite"/>
    </source>
</evidence>
<comment type="caution">
    <text evidence="3">The sequence shown here is derived from an EMBL/GenBank/DDBJ whole genome shotgun (WGS) entry which is preliminary data.</text>
</comment>
<keyword evidence="2" id="KW-0812">Transmembrane</keyword>
<dbReference type="Gene3D" id="1.20.1260.100">
    <property type="entry name" value="TspO/MBR protein"/>
    <property type="match status" value="1"/>
</dbReference>
<dbReference type="InterPro" id="IPR038330">
    <property type="entry name" value="TspO/MBR-related_sf"/>
</dbReference>
<dbReference type="Proteomes" id="UP001595685">
    <property type="component" value="Unassembled WGS sequence"/>
</dbReference>
<dbReference type="RefSeq" id="WP_340294801.1">
    <property type="nucleotide sequence ID" value="NZ_JBBEOI010000183.1"/>
</dbReference>
<keyword evidence="2" id="KW-1133">Transmembrane helix</keyword>
<evidence type="ECO:0000313" key="4">
    <source>
        <dbReference type="Proteomes" id="UP001595685"/>
    </source>
</evidence>
<evidence type="ECO:0000313" key="3">
    <source>
        <dbReference type="EMBL" id="MFC3688210.1"/>
    </source>
</evidence>
<feature type="compositionally biased region" description="Low complexity" evidence="1">
    <location>
        <begin position="1"/>
        <end position="14"/>
    </location>
</feature>
<proteinExistence type="predicted"/>
<dbReference type="PANTHER" id="PTHR33802">
    <property type="entry name" value="SI:CH211-161H7.5-RELATED"/>
    <property type="match status" value="1"/>
</dbReference>
<sequence length="286" mass="28700">MTAPDPTSAPTAPGDARRGDGGTGGRADHGTADVVRAVAVVVAAVAQVVCSPLGAALPGARSVADVSDAYTTVITPAGYAFAIWGLIFLGCLAWAVYQALPSQLGRSVHRRAGWPLAVAFAANAAWETVFPRDGTWVLVAQGLIVVAVAASATALGRLQDPEPQGLARLLPSAVAALLLGWVTIATVANVGITGVYLGAPAQGGLAEGAGIVALLAAAAVVLDVTLRLRTSAGPFALAAGWGLLAVARHDPPFAVGIAAWVAVAVVVAGLGVQVWRTRRPVRVLVG</sequence>
<feature type="transmembrane region" description="Helical" evidence="2">
    <location>
        <begin position="136"/>
        <end position="155"/>
    </location>
</feature>
<accession>A0ABV7WFH8</accession>
<name>A0ABV7WFH8_9MICO</name>
<feature type="transmembrane region" description="Helical" evidence="2">
    <location>
        <begin position="205"/>
        <end position="224"/>
    </location>
</feature>
<evidence type="ECO:0008006" key="5">
    <source>
        <dbReference type="Google" id="ProtNLM"/>
    </source>
</evidence>
<feature type="transmembrane region" description="Helical" evidence="2">
    <location>
        <begin position="77"/>
        <end position="100"/>
    </location>
</feature>
<protein>
    <recommendedName>
        <fullName evidence="5">Tryptophan-rich sensory protein</fullName>
    </recommendedName>
</protein>
<reference evidence="4" key="1">
    <citation type="journal article" date="2019" name="Int. J. Syst. Evol. Microbiol.">
        <title>The Global Catalogue of Microorganisms (GCM) 10K type strain sequencing project: providing services to taxonomists for standard genome sequencing and annotation.</title>
        <authorList>
            <consortium name="The Broad Institute Genomics Platform"/>
            <consortium name="The Broad Institute Genome Sequencing Center for Infectious Disease"/>
            <person name="Wu L."/>
            <person name="Ma J."/>
        </authorList>
    </citation>
    <scope>NUCLEOTIDE SEQUENCE [LARGE SCALE GENOMIC DNA]</scope>
    <source>
        <strain evidence="4">NCAIM B.02333</strain>
    </source>
</reference>
<feature type="compositionally biased region" description="Basic and acidic residues" evidence="1">
    <location>
        <begin position="15"/>
        <end position="28"/>
    </location>
</feature>
<dbReference type="PANTHER" id="PTHR33802:SF1">
    <property type="entry name" value="XK-RELATED PROTEIN"/>
    <property type="match status" value="1"/>
</dbReference>
<gene>
    <name evidence="3" type="ORF">ACFOLH_07635</name>
</gene>